<proteinExistence type="predicted"/>
<dbReference type="HOGENOM" id="CLU_2575501_0_0_1"/>
<protein>
    <submittedName>
        <fullName evidence="1">Uncharacterized protein</fullName>
    </submittedName>
</protein>
<sequence>MFRSAAVVHHLTAHPDRNQPRLISLQKRRYSHSTKILRLGVFSIHSNWSPHHVAEVGGLFAALRNLIIGGHCSTLPPTTIS</sequence>
<accession>L8WCZ5</accession>
<dbReference type="Proteomes" id="UP000011668">
    <property type="component" value="Unassembled WGS sequence"/>
</dbReference>
<reference evidence="1 2" key="1">
    <citation type="journal article" date="2013" name="Nat. Commun.">
        <title>The evolution and pathogenic mechanisms of the rice sheath blight pathogen.</title>
        <authorList>
            <person name="Zheng A."/>
            <person name="Lin R."/>
            <person name="Xu L."/>
            <person name="Qin P."/>
            <person name="Tang C."/>
            <person name="Ai P."/>
            <person name="Zhang D."/>
            <person name="Liu Y."/>
            <person name="Sun Z."/>
            <person name="Feng H."/>
            <person name="Wang Y."/>
            <person name="Chen Y."/>
            <person name="Liang X."/>
            <person name="Fu R."/>
            <person name="Li Q."/>
            <person name="Zhang J."/>
            <person name="Yu X."/>
            <person name="Xie Z."/>
            <person name="Ding L."/>
            <person name="Guan P."/>
            <person name="Tang J."/>
            <person name="Liang Y."/>
            <person name="Wang S."/>
            <person name="Deng Q."/>
            <person name="Li S."/>
            <person name="Zhu J."/>
            <person name="Wang L."/>
            <person name="Liu H."/>
            <person name="Li P."/>
        </authorList>
    </citation>
    <scope>NUCLEOTIDE SEQUENCE [LARGE SCALE GENOMIC DNA]</scope>
    <source>
        <strain evidence="2">AG-1 IA</strain>
    </source>
</reference>
<comment type="caution">
    <text evidence="1">The sequence shown here is derived from an EMBL/GenBank/DDBJ whole genome shotgun (WGS) entry which is preliminary data.</text>
</comment>
<dbReference type="AlphaFoldDB" id="L8WCZ5"/>
<gene>
    <name evidence="1" type="ORF">AG1IA_09914</name>
</gene>
<keyword evidence="2" id="KW-1185">Reference proteome</keyword>
<evidence type="ECO:0000313" key="1">
    <source>
        <dbReference type="EMBL" id="ELU36056.1"/>
    </source>
</evidence>
<organism evidence="1 2">
    <name type="scientific">Thanatephorus cucumeris (strain AG1-IA)</name>
    <name type="common">Rice sheath blight fungus</name>
    <name type="synonym">Rhizoctonia solani</name>
    <dbReference type="NCBI Taxonomy" id="983506"/>
    <lineage>
        <taxon>Eukaryota</taxon>
        <taxon>Fungi</taxon>
        <taxon>Dikarya</taxon>
        <taxon>Basidiomycota</taxon>
        <taxon>Agaricomycotina</taxon>
        <taxon>Agaricomycetes</taxon>
        <taxon>Cantharellales</taxon>
        <taxon>Ceratobasidiaceae</taxon>
        <taxon>Rhizoctonia</taxon>
        <taxon>Rhizoctonia solani AG-1</taxon>
    </lineage>
</organism>
<name>L8WCZ5_THACA</name>
<dbReference type="EMBL" id="AFRT01004432">
    <property type="protein sequence ID" value="ELU36056.1"/>
    <property type="molecule type" value="Genomic_DNA"/>
</dbReference>
<evidence type="ECO:0000313" key="2">
    <source>
        <dbReference type="Proteomes" id="UP000011668"/>
    </source>
</evidence>